<evidence type="ECO:0000256" key="10">
    <source>
        <dbReference type="PROSITE-ProRule" id="PRU00047"/>
    </source>
</evidence>
<evidence type="ECO:0000259" key="13">
    <source>
        <dbReference type="PROSITE" id="PS50102"/>
    </source>
</evidence>
<sequence>MVKIFVGNLSSNTTKEDLRSLFSQYGTISECDVLRNFGFVHMDNKEEAEEAVSKLHHHELNGQSINVEMSRGKPKGTTKLHVSNISSECTNQELRAKFEEFGPVVECDIVKDYAFVHMERKDDAMEAISTLDNSTFQGKVINVQLSTSRLRTVPGMGDLTGCYVCGEQGHWSKDCRRSQNGSYGIGPMGGFRGGRGFPRGGPGYGRGVPGMFPARSYPPGLPPGPPMGHQPSYGVSQEYGAADAHYLSKPVSAYPERPSLYERDSFGGFDYYEKFRVRPFGYFEDRRIPIPPPPPLSSSSSLSRVRMVPSGLDPYDQHALPPPPPSTASAFYSRDRSPIRRIGTGSEGYTYERSRLSPDQRSSSYTMSQSTDPQTERARYAF</sequence>
<evidence type="ECO:0000256" key="8">
    <source>
        <dbReference type="ARBA" id="ARBA00067851"/>
    </source>
</evidence>
<dbReference type="STRING" id="8005.ENSEEEP00000011876"/>
<name>A0A4W4ELR0_ELEEL</name>
<dbReference type="PANTHER" id="PTHR48025:SF1">
    <property type="entry name" value="RRM DOMAIN-CONTAINING PROTEIN"/>
    <property type="match status" value="1"/>
</dbReference>
<dbReference type="InterPro" id="IPR035979">
    <property type="entry name" value="RBD_domain_sf"/>
</dbReference>
<reference evidence="16" key="2">
    <citation type="journal article" date="2017" name="Sci. Adv.">
        <title>A tail of two voltages: Proteomic comparison of the three electric organs of the electric eel.</title>
        <authorList>
            <person name="Traeger L.L."/>
            <person name="Sabat G."/>
            <person name="Barrett-Wilt G.A."/>
            <person name="Wells G.B."/>
            <person name="Sussman M.R."/>
        </authorList>
    </citation>
    <scope>NUCLEOTIDE SEQUENCE [LARGE SCALE GENOMIC DNA]</scope>
</reference>
<dbReference type="Gene3D" id="3.30.70.330">
    <property type="match status" value="2"/>
</dbReference>
<evidence type="ECO:0000256" key="6">
    <source>
        <dbReference type="ARBA" id="ARBA00022884"/>
    </source>
</evidence>
<dbReference type="RefSeq" id="XP_026882273.1">
    <property type="nucleotide sequence ID" value="XM_027026472.2"/>
</dbReference>
<dbReference type="PROSITE" id="PS50102">
    <property type="entry name" value="RRM"/>
    <property type="match status" value="2"/>
</dbReference>
<keyword evidence="16" id="KW-1185">Reference proteome</keyword>
<keyword evidence="10" id="KW-0862">Zinc</keyword>
<dbReference type="GeneID" id="113587693"/>
<keyword evidence="7" id="KW-0539">Nucleus</keyword>
<dbReference type="Ensembl" id="ENSEEET00000012015.2">
    <property type="protein sequence ID" value="ENSEEEP00000011876.1"/>
    <property type="gene ID" value="ENSEEEG00000005977.2"/>
</dbReference>
<dbReference type="Pfam" id="PF00098">
    <property type="entry name" value="zf-CCHC"/>
    <property type="match status" value="1"/>
</dbReference>
<dbReference type="SUPFAM" id="SSF54928">
    <property type="entry name" value="RNA-binding domain, RBD"/>
    <property type="match status" value="2"/>
</dbReference>
<evidence type="ECO:0000259" key="14">
    <source>
        <dbReference type="PROSITE" id="PS50158"/>
    </source>
</evidence>
<keyword evidence="10" id="KW-0863">Zinc-finger</keyword>
<proteinExistence type="predicted"/>
<dbReference type="PANTHER" id="PTHR48025">
    <property type="entry name" value="OS02G0815200 PROTEIN"/>
    <property type="match status" value="1"/>
</dbReference>
<dbReference type="GO" id="GO:0003730">
    <property type="term" value="F:mRNA 3'-UTR binding"/>
    <property type="evidence" value="ECO:0007669"/>
    <property type="project" value="Ensembl"/>
</dbReference>
<reference evidence="15" key="3">
    <citation type="submission" date="2020-05" db="EMBL/GenBank/DDBJ databases">
        <title>Electrophorus electricus (electric eel) genome, fEleEle1, primary haplotype.</title>
        <authorList>
            <person name="Myers G."/>
            <person name="Meyer A."/>
            <person name="Fedrigo O."/>
            <person name="Formenti G."/>
            <person name="Rhie A."/>
            <person name="Tracey A."/>
            <person name="Sims Y."/>
            <person name="Jarvis E.D."/>
        </authorList>
    </citation>
    <scope>NUCLEOTIDE SEQUENCE [LARGE SCALE GENOMIC DNA]</scope>
</reference>
<dbReference type="GO" id="GO:0010467">
    <property type="term" value="P:gene expression"/>
    <property type="evidence" value="ECO:0007669"/>
    <property type="project" value="UniProtKB-ARBA"/>
</dbReference>
<feature type="compositionally biased region" description="Polar residues" evidence="12">
    <location>
        <begin position="359"/>
        <end position="373"/>
    </location>
</feature>
<dbReference type="OMA" id="VHMDDKE"/>
<organism evidence="15 16">
    <name type="scientific">Electrophorus electricus</name>
    <name type="common">Electric eel</name>
    <name type="synonym">Gymnotus electricus</name>
    <dbReference type="NCBI Taxonomy" id="8005"/>
    <lineage>
        <taxon>Eukaryota</taxon>
        <taxon>Metazoa</taxon>
        <taxon>Chordata</taxon>
        <taxon>Craniata</taxon>
        <taxon>Vertebrata</taxon>
        <taxon>Euteleostomi</taxon>
        <taxon>Actinopterygii</taxon>
        <taxon>Neopterygii</taxon>
        <taxon>Teleostei</taxon>
        <taxon>Ostariophysi</taxon>
        <taxon>Gymnotiformes</taxon>
        <taxon>Gymnotoidei</taxon>
        <taxon>Gymnotidae</taxon>
        <taxon>Electrophorus</taxon>
    </lineage>
</organism>
<keyword evidence="10" id="KW-0479">Metal-binding</keyword>
<dbReference type="GO" id="GO:0008270">
    <property type="term" value="F:zinc ion binding"/>
    <property type="evidence" value="ECO:0007669"/>
    <property type="project" value="UniProtKB-KW"/>
</dbReference>
<evidence type="ECO:0000313" key="15">
    <source>
        <dbReference type="Ensembl" id="ENSEEEP00000011876.1"/>
    </source>
</evidence>
<dbReference type="AlphaFoldDB" id="A0A4W4ELR0"/>
<comment type="subcellular location">
    <subcellularLocation>
        <location evidence="2">Cytoplasm</location>
    </subcellularLocation>
    <subcellularLocation>
        <location evidence="1">Nucleus</location>
    </subcellularLocation>
</comment>
<evidence type="ECO:0000313" key="16">
    <source>
        <dbReference type="Proteomes" id="UP000314983"/>
    </source>
</evidence>
<keyword evidence="3" id="KW-0963">Cytoplasm</keyword>
<feature type="domain" description="RRM" evidence="13">
    <location>
        <begin position="2"/>
        <end position="72"/>
    </location>
</feature>
<feature type="compositionally biased region" description="Low complexity" evidence="12">
    <location>
        <begin position="297"/>
        <end position="310"/>
    </location>
</feature>
<dbReference type="GO" id="GO:0098534">
    <property type="term" value="P:centriole assembly"/>
    <property type="evidence" value="ECO:0007669"/>
    <property type="project" value="UniProtKB-ARBA"/>
</dbReference>
<protein>
    <recommendedName>
        <fullName evidence="8">RNA-binding protein 14</fullName>
    </recommendedName>
    <alternativeName>
        <fullName evidence="9">RNA-binding motif protein 14</fullName>
    </alternativeName>
</protein>
<keyword evidence="4" id="KW-0597">Phosphoprotein</keyword>
<dbReference type="InterPro" id="IPR012677">
    <property type="entry name" value="Nucleotide-bd_a/b_plait_sf"/>
</dbReference>
<dbReference type="InterPro" id="IPR000504">
    <property type="entry name" value="RRM_dom"/>
</dbReference>
<dbReference type="CDD" id="cd12343">
    <property type="entry name" value="RRM1_2_CoAA_like"/>
    <property type="match status" value="1"/>
</dbReference>
<reference evidence="16" key="1">
    <citation type="journal article" date="2014" name="Science">
        <title>Nonhuman genetics. Genomic basis for the convergent evolution of electric organs.</title>
        <authorList>
            <person name="Gallant J.R."/>
            <person name="Traeger L.L."/>
            <person name="Volkening J.D."/>
            <person name="Moffett H."/>
            <person name="Chen P.H."/>
            <person name="Novina C.D."/>
            <person name="Phillips G.N.Jr."/>
            <person name="Anand R."/>
            <person name="Wells G.B."/>
            <person name="Pinch M."/>
            <person name="Guth R."/>
            <person name="Unguez G.A."/>
            <person name="Albert J.S."/>
            <person name="Zakon H.H."/>
            <person name="Samanta M.P."/>
            <person name="Sussman M.R."/>
        </authorList>
    </citation>
    <scope>NUCLEOTIDE SEQUENCE [LARGE SCALE GENOMIC DNA]</scope>
</reference>
<evidence type="ECO:0000256" key="4">
    <source>
        <dbReference type="ARBA" id="ARBA00022553"/>
    </source>
</evidence>
<dbReference type="GO" id="GO:0005737">
    <property type="term" value="C:cytoplasm"/>
    <property type="evidence" value="ECO:0007669"/>
    <property type="project" value="UniProtKB-SubCell"/>
</dbReference>
<evidence type="ECO:0000256" key="3">
    <source>
        <dbReference type="ARBA" id="ARBA00022490"/>
    </source>
</evidence>
<dbReference type="Proteomes" id="UP000314983">
    <property type="component" value="Chromosome 19"/>
</dbReference>
<feature type="region of interest" description="Disordered" evidence="12">
    <location>
        <begin position="284"/>
        <end position="382"/>
    </location>
</feature>
<dbReference type="OrthoDB" id="79941at2759"/>
<evidence type="ECO:0000256" key="5">
    <source>
        <dbReference type="ARBA" id="ARBA00022737"/>
    </source>
</evidence>
<dbReference type="RefSeq" id="XP_026882274.1">
    <property type="nucleotide sequence ID" value="XM_027026473.2"/>
</dbReference>
<dbReference type="SMART" id="SM00343">
    <property type="entry name" value="ZnF_C2HC"/>
    <property type="match status" value="1"/>
</dbReference>
<dbReference type="Pfam" id="PF00076">
    <property type="entry name" value="RRM_1"/>
    <property type="match status" value="2"/>
</dbReference>
<dbReference type="Gene3D" id="4.10.60.10">
    <property type="entry name" value="Zinc finger, CCHC-type"/>
    <property type="match status" value="1"/>
</dbReference>
<evidence type="ECO:0000256" key="9">
    <source>
        <dbReference type="ARBA" id="ARBA00075694"/>
    </source>
</evidence>
<evidence type="ECO:0000256" key="1">
    <source>
        <dbReference type="ARBA" id="ARBA00004123"/>
    </source>
</evidence>
<evidence type="ECO:0000256" key="12">
    <source>
        <dbReference type="SAM" id="MobiDB-lite"/>
    </source>
</evidence>
<reference evidence="15" key="5">
    <citation type="submission" date="2025-09" db="UniProtKB">
        <authorList>
            <consortium name="Ensembl"/>
        </authorList>
    </citation>
    <scope>IDENTIFICATION</scope>
</reference>
<evidence type="ECO:0000256" key="2">
    <source>
        <dbReference type="ARBA" id="ARBA00004496"/>
    </source>
</evidence>
<evidence type="ECO:0000256" key="7">
    <source>
        <dbReference type="ARBA" id="ARBA00023242"/>
    </source>
</evidence>
<evidence type="ECO:0000256" key="11">
    <source>
        <dbReference type="PROSITE-ProRule" id="PRU00176"/>
    </source>
</evidence>
<dbReference type="FunFam" id="3.30.70.330:FF:000046">
    <property type="entry name" value="RNA-binding protein 14 isoform X1"/>
    <property type="match status" value="1"/>
</dbReference>
<dbReference type="KEGG" id="eee:113587693"/>
<dbReference type="GeneTree" id="ENSGT00940000164485"/>
<accession>A0A4W4ELR0</accession>
<keyword evidence="6 11" id="KW-0694">RNA-binding</keyword>
<dbReference type="InterPro" id="IPR001878">
    <property type="entry name" value="Znf_CCHC"/>
</dbReference>
<gene>
    <name evidence="15" type="primary">LOC113587693</name>
</gene>
<feature type="domain" description="RRM" evidence="13">
    <location>
        <begin position="78"/>
        <end position="148"/>
    </location>
</feature>
<dbReference type="GO" id="GO:0005634">
    <property type="term" value="C:nucleus"/>
    <property type="evidence" value="ECO:0007669"/>
    <property type="project" value="UniProtKB-SubCell"/>
</dbReference>
<dbReference type="SMART" id="SM00360">
    <property type="entry name" value="RRM"/>
    <property type="match status" value="2"/>
</dbReference>
<feature type="domain" description="CCHC-type" evidence="14">
    <location>
        <begin position="162"/>
        <end position="177"/>
    </location>
</feature>
<reference evidence="15" key="4">
    <citation type="submission" date="2025-08" db="UniProtKB">
        <authorList>
            <consortium name="Ensembl"/>
        </authorList>
    </citation>
    <scope>IDENTIFICATION</scope>
</reference>
<dbReference type="InterPro" id="IPR050502">
    <property type="entry name" value="Euk_RNA-bind_prot"/>
</dbReference>
<dbReference type="PROSITE" id="PS50158">
    <property type="entry name" value="ZF_CCHC"/>
    <property type="match status" value="1"/>
</dbReference>
<dbReference type="FunFam" id="3.30.70.330:FF:000085">
    <property type="entry name" value="RNA-binding protein 4 isoform X1"/>
    <property type="match status" value="1"/>
</dbReference>
<keyword evidence="5" id="KW-0677">Repeat</keyword>